<dbReference type="AlphaFoldDB" id="A0A3Q3KXB7"/>
<dbReference type="GO" id="GO:0015630">
    <property type="term" value="C:microtubule cytoskeleton"/>
    <property type="evidence" value="ECO:0007669"/>
    <property type="project" value="TreeGrafter"/>
</dbReference>
<sequence length="550" mass="60670">MDKENKENAEPTHGSKSFIKRAKTSVAPLPLKSNDRVEPLAKSGPLNPKAKQTETVAQKKLRTVQKDGKGAVAVTDVKQQEIYSRVFFTEQSVKLKKIVSETSKPPSAVPSSRPAPGLYKGKIVQSKIGSIWKSSVTMGGADPKPAAQKTENHMVGNVPKGRSKSVSDLPGPRMPKPTSARSKSAFSRPAQVSKPTVTNPLSANTDVPGRLLRKKSKFFLFPSTFDACTSEMFIMFWSSVCRTKLAEWLASKGKTLKRPAMTTAGSTKVRVSAKPDTHLKFQSHVELEPAAQSKPQSDHCVDAELLTESQTQTIMNTTLELLEDSDANLPIVVNLCHALEAMLTPSSGGNYALYAFAFTNTFLSPDVAQVTADVQKEDGEPKDECTEEVKNEMPWEGRESLKVEKVKNEEENRDEVEMDDFEEVESHNEGVTTPKREDASVIKYSVKTTPYLQSVKKTIGEASTSTSGRKSNIKDLKFLTPVRRSCRIQRNTSHLPSMLLDHDPCVSSLAELVKLDDDPNAYIYRKNPVLLEDLPDQKMDILTPVPSDPR</sequence>
<feature type="region of interest" description="Disordered" evidence="6">
    <location>
        <begin position="407"/>
        <end position="435"/>
    </location>
</feature>
<dbReference type="GeneTree" id="ENSGT00530000063691"/>
<dbReference type="Proteomes" id="UP000261640">
    <property type="component" value="Unplaced"/>
</dbReference>
<dbReference type="Ensembl" id="ENSMAMT00000006131.2">
    <property type="protein sequence ID" value="ENSMAMP00000005962.2"/>
    <property type="gene ID" value="ENSMAMG00000004060.2"/>
</dbReference>
<dbReference type="InterPro" id="IPR029197">
    <property type="entry name" value="CKAP2_C"/>
</dbReference>
<feature type="region of interest" description="Disordered" evidence="6">
    <location>
        <begin position="1"/>
        <end position="55"/>
    </location>
</feature>
<evidence type="ECO:0000259" key="7">
    <source>
        <dbReference type="Pfam" id="PF15297"/>
    </source>
</evidence>
<feature type="compositionally biased region" description="Acidic residues" evidence="6">
    <location>
        <begin position="411"/>
        <end position="423"/>
    </location>
</feature>
<evidence type="ECO:0000313" key="8">
    <source>
        <dbReference type="Ensembl" id="ENSMAMP00000005962.2"/>
    </source>
</evidence>
<dbReference type="InParanoid" id="A0A3Q3KXB7"/>
<feature type="domain" description="Cytoskeleton-associated protein 2 C-terminal" evidence="7">
    <location>
        <begin position="370"/>
        <end position="529"/>
    </location>
</feature>
<evidence type="ECO:0000256" key="6">
    <source>
        <dbReference type="SAM" id="MobiDB-lite"/>
    </source>
</evidence>
<keyword evidence="9" id="KW-1185">Reference proteome</keyword>
<feature type="region of interest" description="Disordered" evidence="6">
    <location>
        <begin position="135"/>
        <end position="201"/>
    </location>
</feature>
<evidence type="ECO:0000313" key="9">
    <source>
        <dbReference type="Proteomes" id="UP000261640"/>
    </source>
</evidence>
<keyword evidence="5" id="KW-0206">Cytoskeleton</keyword>
<feature type="compositionally biased region" description="Basic and acidic residues" evidence="6">
    <location>
        <begin position="424"/>
        <end position="435"/>
    </location>
</feature>
<evidence type="ECO:0000256" key="5">
    <source>
        <dbReference type="ARBA" id="ARBA00023212"/>
    </source>
</evidence>
<organism evidence="8 9">
    <name type="scientific">Mastacembelus armatus</name>
    <name type="common">zig-zag eel</name>
    <dbReference type="NCBI Taxonomy" id="205130"/>
    <lineage>
        <taxon>Eukaryota</taxon>
        <taxon>Metazoa</taxon>
        <taxon>Chordata</taxon>
        <taxon>Craniata</taxon>
        <taxon>Vertebrata</taxon>
        <taxon>Euteleostomi</taxon>
        <taxon>Actinopterygii</taxon>
        <taxon>Neopterygii</taxon>
        <taxon>Teleostei</taxon>
        <taxon>Neoteleostei</taxon>
        <taxon>Acanthomorphata</taxon>
        <taxon>Anabantaria</taxon>
        <taxon>Synbranchiformes</taxon>
        <taxon>Mastacembelidae</taxon>
        <taxon>Mastacembelus</taxon>
    </lineage>
</organism>
<dbReference type="Pfam" id="PF15297">
    <property type="entry name" value="CKAP2_C"/>
    <property type="match status" value="1"/>
</dbReference>
<dbReference type="STRING" id="205130.ENSMAMP00000005962"/>
<name>A0A3Q3KXB7_9TELE</name>
<dbReference type="FunCoup" id="A0A3Q3KXB7">
    <property type="interactions" value="764"/>
</dbReference>
<reference evidence="8" key="2">
    <citation type="submission" date="2025-09" db="UniProtKB">
        <authorList>
            <consortium name="Ensembl"/>
        </authorList>
    </citation>
    <scope>IDENTIFICATION</scope>
</reference>
<keyword evidence="3" id="KW-0963">Cytoplasm</keyword>
<proteinExistence type="inferred from homology"/>
<dbReference type="PANTHER" id="PTHR16076">
    <property type="entry name" value="CYTOSKELETON ASSOCIATED PROTEIN 2-RELATED"/>
    <property type="match status" value="1"/>
</dbReference>
<dbReference type="GO" id="GO:0007026">
    <property type="term" value="P:negative regulation of microtubule depolymerization"/>
    <property type="evidence" value="ECO:0007669"/>
    <property type="project" value="TreeGrafter"/>
</dbReference>
<comment type="subcellular location">
    <subcellularLocation>
        <location evidence="1">Cytoplasm</location>
        <location evidence="1">Cytoskeleton</location>
    </subcellularLocation>
</comment>
<keyword evidence="4" id="KW-0597">Phosphoprotein</keyword>
<evidence type="ECO:0000256" key="2">
    <source>
        <dbReference type="ARBA" id="ARBA00009468"/>
    </source>
</evidence>
<protein>
    <submittedName>
        <fullName evidence="8">Cytoskeleton-associated protein 2-like</fullName>
    </submittedName>
</protein>
<evidence type="ECO:0000256" key="1">
    <source>
        <dbReference type="ARBA" id="ARBA00004245"/>
    </source>
</evidence>
<evidence type="ECO:0000256" key="4">
    <source>
        <dbReference type="ARBA" id="ARBA00022553"/>
    </source>
</evidence>
<feature type="compositionally biased region" description="Basic and acidic residues" evidence="6">
    <location>
        <begin position="1"/>
        <end position="10"/>
    </location>
</feature>
<comment type="similarity">
    <text evidence="2">Belongs to the CKAP2 family.</text>
</comment>
<dbReference type="InterPro" id="IPR026165">
    <property type="entry name" value="CKAP2_fam"/>
</dbReference>
<dbReference type="PANTHER" id="PTHR16076:SF8">
    <property type="entry name" value="CYTOSKELETON-ASSOCIATED PROTEIN 2"/>
    <property type="match status" value="1"/>
</dbReference>
<evidence type="ECO:0000256" key="3">
    <source>
        <dbReference type="ARBA" id="ARBA00022490"/>
    </source>
</evidence>
<reference evidence="8" key="1">
    <citation type="submission" date="2025-08" db="UniProtKB">
        <authorList>
            <consortium name="Ensembl"/>
        </authorList>
    </citation>
    <scope>IDENTIFICATION</scope>
</reference>
<accession>A0A3Q3KXB7</accession>